<dbReference type="InterPro" id="IPR026040">
    <property type="entry name" value="HyI-like"/>
</dbReference>
<organism evidence="5 6">
    <name type="scientific">Oceanospirillum multiglobuliferum</name>
    <dbReference type="NCBI Taxonomy" id="64969"/>
    <lineage>
        <taxon>Bacteria</taxon>
        <taxon>Pseudomonadati</taxon>
        <taxon>Pseudomonadota</taxon>
        <taxon>Gammaproteobacteria</taxon>
        <taxon>Oceanospirillales</taxon>
        <taxon>Oceanospirillaceae</taxon>
        <taxon>Oceanospirillum</taxon>
    </lineage>
</organism>
<evidence type="ECO:0000256" key="2">
    <source>
        <dbReference type="PIRNR" id="PIRNR006241"/>
    </source>
</evidence>
<reference evidence="5 6" key="1">
    <citation type="submission" date="2017-01" db="EMBL/GenBank/DDBJ databases">
        <title>Genome Sequencing of a Marine Spirillum, Oceanospirillum multiglobuliferum ATCC 33336, from Japan.</title>
        <authorList>
            <person name="Carney J.G."/>
            <person name="Trachtenberg A.M."/>
            <person name="Rheaume B.A."/>
            <person name="Linnane J.D."/>
            <person name="Pitts N.L."/>
            <person name="Mykles D.L."/>
            <person name="Maclea K.S."/>
        </authorList>
    </citation>
    <scope>NUCLEOTIDE SEQUENCE [LARGE SCALE GENOMIC DNA]</scope>
    <source>
        <strain evidence="5 6">ATCC 33336</strain>
    </source>
</reference>
<dbReference type="GO" id="GO:0008903">
    <property type="term" value="F:hydroxypyruvate isomerase activity"/>
    <property type="evidence" value="ECO:0007669"/>
    <property type="project" value="TreeGrafter"/>
</dbReference>
<evidence type="ECO:0000256" key="1">
    <source>
        <dbReference type="ARBA" id="ARBA00023235"/>
    </source>
</evidence>
<dbReference type="OrthoDB" id="9786584at2"/>
<dbReference type="AlphaFoldDB" id="A0A1T4SQ04"/>
<dbReference type="InterPro" id="IPR036237">
    <property type="entry name" value="Xyl_isomerase-like_sf"/>
</dbReference>
<sequence length="258" mass="28478">MNNYLVANISLLYSNKPMLERFSAAAEHGFTAVEIQFPYEWSISDLRNAADTAGVGVHLINVPAADLLQGGKGLSCHPENINAFRSACNTAMQYALGLDAMKVNILAGNLNETDNKALCVQTYVDNIRYAAELFMAEGVMVTFEAINNIDMPNYLYSQFSEMYSIFQQVNHANASMQYDIYHMAMMGEPIALQLQEFANNIGHIQFADMPGRGAPGTGSLSIGEYFQIIDRSVYQGAVAAEYKTSGDDLVDYTWLNIT</sequence>
<keyword evidence="1 2" id="KW-0413">Isomerase</keyword>
<dbReference type="PIRSF" id="PIRSF006241">
    <property type="entry name" value="HyI"/>
    <property type="match status" value="1"/>
</dbReference>
<dbReference type="PANTHER" id="PTHR43489">
    <property type="entry name" value="ISOMERASE"/>
    <property type="match status" value="1"/>
</dbReference>
<gene>
    <name evidence="5" type="ORF">BTE48_15960</name>
</gene>
<dbReference type="GO" id="GO:0046487">
    <property type="term" value="P:glyoxylate metabolic process"/>
    <property type="evidence" value="ECO:0007669"/>
    <property type="project" value="TreeGrafter"/>
</dbReference>
<accession>A0A1T4SQ04</accession>
<comment type="caution">
    <text evidence="5">The sequence shown here is derived from an EMBL/GenBank/DDBJ whole genome shotgun (WGS) entry which is preliminary data.</text>
</comment>
<protein>
    <recommendedName>
        <fullName evidence="4">Xylose isomerase-like TIM barrel domain-containing protein</fullName>
    </recommendedName>
</protein>
<dbReference type="EMBL" id="MTSM01000042">
    <property type="protein sequence ID" value="OPX54107.1"/>
    <property type="molecule type" value="Genomic_DNA"/>
</dbReference>
<feature type="active site" description="Proton donor/acceptor" evidence="3">
    <location>
        <position position="144"/>
    </location>
</feature>
<dbReference type="STRING" id="64969.SAMN02745127_03219"/>
<evidence type="ECO:0000313" key="5">
    <source>
        <dbReference type="EMBL" id="OPX54107.1"/>
    </source>
</evidence>
<dbReference type="RefSeq" id="WP_078746704.1">
    <property type="nucleotide sequence ID" value="NZ_FUXG01000042.1"/>
</dbReference>
<dbReference type="Gene3D" id="3.20.20.150">
    <property type="entry name" value="Divalent-metal-dependent TIM barrel enzymes"/>
    <property type="match status" value="1"/>
</dbReference>
<dbReference type="PANTHER" id="PTHR43489:SF6">
    <property type="entry name" value="HYDROXYPYRUVATE ISOMERASE-RELATED"/>
    <property type="match status" value="1"/>
</dbReference>
<name>A0A1T4SQ04_9GAMM</name>
<feature type="active site" description="Proton donor/acceptor" evidence="3">
    <location>
        <position position="241"/>
    </location>
</feature>
<keyword evidence="6" id="KW-1185">Reference proteome</keyword>
<evidence type="ECO:0000259" key="4">
    <source>
        <dbReference type="Pfam" id="PF01261"/>
    </source>
</evidence>
<evidence type="ECO:0000256" key="3">
    <source>
        <dbReference type="PIRSR" id="PIRSR006241-50"/>
    </source>
</evidence>
<comment type="similarity">
    <text evidence="2">Belongs to the hyi family.</text>
</comment>
<evidence type="ECO:0000313" key="6">
    <source>
        <dbReference type="Proteomes" id="UP000191418"/>
    </source>
</evidence>
<dbReference type="Proteomes" id="UP000191418">
    <property type="component" value="Unassembled WGS sequence"/>
</dbReference>
<dbReference type="SUPFAM" id="SSF51658">
    <property type="entry name" value="Xylose isomerase-like"/>
    <property type="match status" value="1"/>
</dbReference>
<dbReference type="InterPro" id="IPR013022">
    <property type="entry name" value="Xyl_isomerase-like_TIM-brl"/>
</dbReference>
<dbReference type="Pfam" id="PF01261">
    <property type="entry name" value="AP_endonuc_2"/>
    <property type="match status" value="1"/>
</dbReference>
<dbReference type="InterPro" id="IPR050417">
    <property type="entry name" value="Sugar_Epim/Isomerase"/>
</dbReference>
<feature type="domain" description="Xylose isomerase-like TIM barrel" evidence="4">
    <location>
        <begin position="22"/>
        <end position="245"/>
    </location>
</feature>
<proteinExistence type="inferred from homology"/>